<evidence type="ECO:0000313" key="1">
    <source>
        <dbReference type="EMBL" id="KAK0751394.1"/>
    </source>
</evidence>
<comment type="caution">
    <text evidence="1">The sequence shown here is derived from an EMBL/GenBank/DDBJ whole genome shotgun (WGS) entry which is preliminary data.</text>
</comment>
<evidence type="ECO:0000313" key="2">
    <source>
        <dbReference type="Proteomes" id="UP001172155"/>
    </source>
</evidence>
<dbReference type="PANTHER" id="PTHR24148">
    <property type="entry name" value="ANKYRIN REPEAT DOMAIN-CONTAINING PROTEIN 39 HOMOLOG-RELATED"/>
    <property type="match status" value="1"/>
</dbReference>
<proteinExistence type="predicted"/>
<sequence>MDAFYQRFPVAKGEIRLLTVQRIPLVYSFQTARLGNNVPSYKAIPYAWGDVDPARATEIQVCGEGDGEKALLGLWGITRLLRSEFHAHGVVAWETLLQVASQRLVTDSRDKVFAFRSLAVEGRPMPSTDYSANTQPEKVYTDTDTALLCHGESLDLLALAGKARNADSPLPSWVPDHRQFTWNEPFALADGIGCHAGGPFRRLRNSPPGTFCISRLLSKMSLIFGPDIDDQLADEEEYKQYFDEWYHQLMSSASQVDLATIKHNKFFRAIQPWVDT</sequence>
<dbReference type="AlphaFoldDB" id="A0AA40K9V1"/>
<dbReference type="PANTHER" id="PTHR24148:SF82">
    <property type="entry name" value="HETEROKARYON INCOMPATIBILITY DOMAIN-CONTAINING PROTEIN"/>
    <property type="match status" value="1"/>
</dbReference>
<dbReference type="Proteomes" id="UP001172155">
    <property type="component" value="Unassembled WGS sequence"/>
</dbReference>
<gene>
    <name evidence="1" type="ORF">B0T18DRAFT_387527</name>
</gene>
<protein>
    <submittedName>
        <fullName evidence="1">Uncharacterized protein</fullName>
    </submittedName>
</protein>
<reference evidence="1" key="1">
    <citation type="submission" date="2023-06" db="EMBL/GenBank/DDBJ databases">
        <title>Genome-scale phylogeny and comparative genomics of the fungal order Sordariales.</title>
        <authorList>
            <consortium name="Lawrence Berkeley National Laboratory"/>
            <person name="Hensen N."/>
            <person name="Bonometti L."/>
            <person name="Westerberg I."/>
            <person name="Brannstrom I.O."/>
            <person name="Guillou S."/>
            <person name="Cros-Aarteil S."/>
            <person name="Calhoun S."/>
            <person name="Haridas S."/>
            <person name="Kuo A."/>
            <person name="Mondo S."/>
            <person name="Pangilinan J."/>
            <person name="Riley R."/>
            <person name="LaButti K."/>
            <person name="Andreopoulos B."/>
            <person name="Lipzen A."/>
            <person name="Chen C."/>
            <person name="Yanf M."/>
            <person name="Daum C."/>
            <person name="Ng V."/>
            <person name="Clum A."/>
            <person name="Steindorff A."/>
            <person name="Ohm R."/>
            <person name="Martin F."/>
            <person name="Silar P."/>
            <person name="Natvig D."/>
            <person name="Lalanne C."/>
            <person name="Gautier V."/>
            <person name="Ament-velasquez S.L."/>
            <person name="Kruys A."/>
            <person name="Hutchinson M.I."/>
            <person name="Powell A.J."/>
            <person name="Barry K."/>
            <person name="Miller A.N."/>
            <person name="Grigoriev I.V."/>
            <person name="Debuchy R."/>
            <person name="Gladieux P."/>
            <person name="Thoren M.H."/>
            <person name="Johannesson H."/>
        </authorList>
    </citation>
    <scope>NUCLEOTIDE SEQUENCE</scope>
    <source>
        <strain evidence="1">SMH3187-1</strain>
    </source>
</reference>
<name>A0AA40K9V1_9PEZI</name>
<accession>A0AA40K9V1</accession>
<dbReference type="EMBL" id="JAUKUD010000002">
    <property type="protein sequence ID" value="KAK0751394.1"/>
    <property type="molecule type" value="Genomic_DNA"/>
</dbReference>
<keyword evidence="2" id="KW-1185">Reference proteome</keyword>
<dbReference type="InterPro" id="IPR052895">
    <property type="entry name" value="HetReg/Transcr_Mod"/>
</dbReference>
<organism evidence="1 2">
    <name type="scientific">Schizothecium vesticola</name>
    <dbReference type="NCBI Taxonomy" id="314040"/>
    <lineage>
        <taxon>Eukaryota</taxon>
        <taxon>Fungi</taxon>
        <taxon>Dikarya</taxon>
        <taxon>Ascomycota</taxon>
        <taxon>Pezizomycotina</taxon>
        <taxon>Sordariomycetes</taxon>
        <taxon>Sordariomycetidae</taxon>
        <taxon>Sordariales</taxon>
        <taxon>Schizotheciaceae</taxon>
        <taxon>Schizothecium</taxon>
    </lineage>
</organism>